<sequence>MSDLIEAPKRTSELVVERMEALIREGEWPVGSRIPAEPELVQRFGVGRNSIREAVRALEHAGLLAPRRGDGTYVRSANLFVAVMTRGATTELLDLLQVRRALETEAASAAASAASPRGVRTLRGLLESAESAFGRGDFDQYDQIDIDFHAAVVAASGNALLVDIYGGVLEVMRSSHAEITARLRSSATHPIGHRDLVEAIEAGDPAAAAAAVHSYLSEAESGLLR</sequence>
<dbReference type="GO" id="GO:0003677">
    <property type="term" value="F:DNA binding"/>
    <property type="evidence" value="ECO:0007669"/>
    <property type="project" value="UniProtKB-KW"/>
</dbReference>
<dbReference type="RefSeq" id="WP_188839025.1">
    <property type="nucleotide sequence ID" value="NZ_BMHI01000007.1"/>
</dbReference>
<name>A0A916TI27_9MICO</name>
<comment type="caution">
    <text evidence="5">The sequence shown here is derived from an EMBL/GenBank/DDBJ whole genome shotgun (WGS) entry which is preliminary data.</text>
</comment>
<dbReference type="PANTHER" id="PTHR43537">
    <property type="entry name" value="TRANSCRIPTIONAL REGULATOR, GNTR FAMILY"/>
    <property type="match status" value="1"/>
</dbReference>
<dbReference type="SMART" id="SM00345">
    <property type="entry name" value="HTH_GNTR"/>
    <property type="match status" value="1"/>
</dbReference>
<dbReference type="Gene3D" id="1.20.120.530">
    <property type="entry name" value="GntR ligand-binding domain-like"/>
    <property type="match status" value="1"/>
</dbReference>
<evidence type="ECO:0000259" key="4">
    <source>
        <dbReference type="PROSITE" id="PS50949"/>
    </source>
</evidence>
<gene>
    <name evidence="5" type="ORF">GCM10011492_42120</name>
</gene>
<keyword evidence="6" id="KW-1185">Reference proteome</keyword>
<dbReference type="PANTHER" id="PTHR43537:SF47">
    <property type="entry name" value="REGULATORY PROTEIN GNTR HTH"/>
    <property type="match status" value="1"/>
</dbReference>
<dbReference type="SUPFAM" id="SSF46785">
    <property type="entry name" value="Winged helix' DNA-binding domain"/>
    <property type="match status" value="1"/>
</dbReference>
<organism evidence="5 6">
    <name type="scientific">Flexivirga endophytica</name>
    <dbReference type="NCBI Taxonomy" id="1849103"/>
    <lineage>
        <taxon>Bacteria</taxon>
        <taxon>Bacillati</taxon>
        <taxon>Actinomycetota</taxon>
        <taxon>Actinomycetes</taxon>
        <taxon>Micrococcales</taxon>
        <taxon>Dermacoccaceae</taxon>
        <taxon>Flexivirga</taxon>
    </lineage>
</organism>
<keyword evidence="3" id="KW-0804">Transcription</keyword>
<dbReference type="SMART" id="SM00895">
    <property type="entry name" value="FCD"/>
    <property type="match status" value="1"/>
</dbReference>
<dbReference type="InterPro" id="IPR008920">
    <property type="entry name" value="TF_FadR/GntR_C"/>
</dbReference>
<dbReference type="Gene3D" id="1.10.10.10">
    <property type="entry name" value="Winged helix-like DNA-binding domain superfamily/Winged helix DNA-binding domain"/>
    <property type="match status" value="1"/>
</dbReference>
<reference evidence="5" key="1">
    <citation type="journal article" date="2014" name="Int. J. Syst. Evol. Microbiol.">
        <title>Complete genome sequence of Corynebacterium casei LMG S-19264T (=DSM 44701T), isolated from a smear-ripened cheese.</title>
        <authorList>
            <consortium name="US DOE Joint Genome Institute (JGI-PGF)"/>
            <person name="Walter F."/>
            <person name="Albersmeier A."/>
            <person name="Kalinowski J."/>
            <person name="Ruckert C."/>
        </authorList>
    </citation>
    <scope>NUCLEOTIDE SEQUENCE</scope>
    <source>
        <strain evidence="5">CGMCC 1.15085</strain>
    </source>
</reference>
<dbReference type="InterPro" id="IPR036390">
    <property type="entry name" value="WH_DNA-bd_sf"/>
</dbReference>
<reference evidence="5" key="2">
    <citation type="submission" date="2020-09" db="EMBL/GenBank/DDBJ databases">
        <authorList>
            <person name="Sun Q."/>
            <person name="Zhou Y."/>
        </authorList>
    </citation>
    <scope>NUCLEOTIDE SEQUENCE</scope>
    <source>
        <strain evidence="5">CGMCC 1.15085</strain>
    </source>
</reference>
<keyword evidence="2" id="KW-0238">DNA-binding</keyword>
<dbReference type="Pfam" id="PF00392">
    <property type="entry name" value="GntR"/>
    <property type="match status" value="1"/>
</dbReference>
<dbReference type="Pfam" id="PF07729">
    <property type="entry name" value="FCD"/>
    <property type="match status" value="1"/>
</dbReference>
<dbReference type="PROSITE" id="PS50949">
    <property type="entry name" value="HTH_GNTR"/>
    <property type="match status" value="1"/>
</dbReference>
<dbReference type="CDD" id="cd07377">
    <property type="entry name" value="WHTH_GntR"/>
    <property type="match status" value="1"/>
</dbReference>
<feature type="domain" description="HTH gntR-type" evidence="4">
    <location>
        <begin position="9"/>
        <end position="77"/>
    </location>
</feature>
<dbReference type="AlphaFoldDB" id="A0A916TI27"/>
<dbReference type="PRINTS" id="PR00035">
    <property type="entry name" value="HTHGNTR"/>
</dbReference>
<dbReference type="SUPFAM" id="SSF48008">
    <property type="entry name" value="GntR ligand-binding domain-like"/>
    <property type="match status" value="1"/>
</dbReference>
<dbReference type="InterPro" id="IPR000524">
    <property type="entry name" value="Tscrpt_reg_HTH_GntR"/>
</dbReference>
<dbReference type="GO" id="GO:0003700">
    <property type="term" value="F:DNA-binding transcription factor activity"/>
    <property type="evidence" value="ECO:0007669"/>
    <property type="project" value="InterPro"/>
</dbReference>
<dbReference type="InterPro" id="IPR011711">
    <property type="entry name" value="GntR_C"/>
</dbReference>
<proteinExistence type="predicted"/>
<evidence type="ECO:0000256" key="2">
    <source>
        <dbReference type="ARBA" id="ARBA00023125"/>
    </source>
</evidence>
<accession>A0A916TI27</accession>
<dbReference type="InterPro" id="IPR036388">
    <property type="entry name" value="WH-like_DNA-bd_sf"/>
</dbReference>
<evidence type="ECO:0000256" key="3">
    <source>
        <dbReference type="ARBA" id="ARBA00023163"/>
    </source>
</evidence>
<dbReference type="Proteomes" id="UP000636793">
    <property type="component" value="Unassembled WGS sequence"/>
</dbReference>
<evidence type="ECO:0000256" key="1">
    <source>
        <dbReference type="ARBA" id="ARBA00023015"/>
    </source>
</evidence>
<protein>
    <submittedName>
        <fullName evidence="5">GntR family transcriptional regulator</fullName>
    </submittedName>
</protein>
<evidence type="ECO:0000313" key="6">
    <source>
        <dbReference type="Proteomes" id="UP000636793"/>
    </source>
</evidence>
<evidence type="ECO:0000313" key="5">
    <source>
        <dbReference type="EMBL" id="GGB46569.1"/>
    </source>
</evidence>
<dbReference type="EMBL" id="BMHI01000007">
    <property type="protein sequence ID" value="GGB46569.1"/>
    <property type="molecule type" value="Genomic_DNA"/>
</dbReference>
<keyword evidence="1" id="KW-0805">Transcription regulation</keyword>